<comment type="caution">
    <text evidence="3">The sequence shown here is derived from an EMBL/GenBank/DDBJ whole genome shotgun (WGS) entry which is preliminary data.</text>
</comment>
<dbReference type="GO" id="GO:0019748">
    <property type="term" value="P:secondary metabolic process"/>
    <property type="evidence" value="ECO:0007669"/>
    <property type="project" value="TreeGrafter"/>
</dbReference>
<dbReference type="OrthoDB" id="8673349at2"/>
<sequence length="393" mass="44745">MTTVEKDSKPLIIDADSHLIEPPDLWTSRVSDKFADACPRVERHPVTKASHWRIGDHWLWPVGHWGHAGYSQYAPTQPREMEEMDPAAYDAKVRLERMDQYGIDQEILYPNIVGFEAPVLRDQLGGEAAIECIKVYNDYSLEWTQADPARLTSIAMLPYWSREASVAEMRRCIEKGHRGVLFANKFERIGLPNFCDEYWDPVYAVAQELKIPVNYHVGFTGELVDYVTPEKIFERRGGGRQARLDRALAHASGGQKHLEAGRIITSGICDRFPELKFVSVESGFGYIPYYLECLDWEWQAGGALTPGELLPSEYFRRQCYGSLWFETTTLPLLELYPDNFMFSTDFPHPTSLSPGPASPAKVPSEHVEKYYGDLKPETRRKVLSGNAQTLYGI</sequence>
<name>A0A1V2I5T0_9ACTN</name>
<dbReference type="Pfam" id="PF04909">
    <property type="entry name" value="Amidohydro_2"/>
    <property type="match status" value="1"/>
</dbReference>
<dbReference type="EMBL" id="MOMC01000051">
    <property type="protein sequence ID" value="ONH26416.1"/>
    <property type="molecule type" value="Genomic_DNA"/>
</dbReference>
<dbReference type="PANTHER" id="PTHR21240:SF28">
    <property type="entry name" value="ISO-OROTATE DECARBOXYLASE (EUROFUNG)"/>
    <property type="match status" value="1"/>
</dbReference>
<dbReference type="InterPro" id="IPR006680">
    <property type="entry name" value="Amidohydro-rel"/>
</dbReference>
<dbReference type="Gene3D" id="3.20.20.140">
    <property type="entry name" value="Metal-dependent hydrolases"/>
    <property type="match status" value="1"/>
</dbReference>
<reference evidence="4" key="1">
    <citation type="submission" date="2016-10" db="EMBL/GenBank/DDBJ databases">
        <title>Frankia sp. NRRL B-16386 Genome sequencing.</title>
        <authorList>
            <person name="Ghodhbane-Gtari F."/>
            <person name="Swanson E."/>
            <person name="Gueddou A."/>
            <person name="Hezbri K."/>
            <person name="Ktari K."/>
            <person name="Nouioui I."/>
            <person name="Morris K."/>
            <person name="Simpson S."/>
            <person name="Abebe-Akele F."/>
            <person name="Thomas K."/>
            <person name="Gtari M."/>
            <person name="Tisa L.S."/>
        </authorList>
    </citation>
    <scope>NUCLEOTIDE SEQUENCE [LARGE SCALE GENOMIC DNA]</scope>
    <source>
        <strain evidence="4">NRRL B-16386</strain>
    </source>
</reference>
<keyword evidence="1" id="KW-0456">Lyase</keyword>
<dbReference type="InterPro" id="IPR032465">
    <property type="entry name" value="ACMSD"/>
</dbReference>
<gene>
    <name evidence="3" type="ORF">BL253_24860</name>
</gene>
<dbReference type="GO" id="GO:0016831">
    <property type="term" value="F:carboxy-lyase activity"/>
    <property type="evidence" value="ECO:0007669"/>
    <property type="project" value="InterPro"/>
</dbReference>
<dbReference type="SUPFAM" id="SSF51556">
    <property type="entry name" value="Metallo-dependent hydrolases"/>
    <property type="match status" value="1"/>
</dbReference>
<dbReference type="InterPro" id="IPR032466">
    <property type="entry name" value="Metal_Hydrolase"/>
</dbReference>
<dbReference type="PANTHER" id="PTHR21240">
    <property type="entry name" value="2-AMINO-3-CARBOXYLMUCONATE-6-SEMIALDEHYDE DECARBOXYLASE"/>
    <property type="match status" value="1"/>
</dbReference>
<dbReference type="GO" id="GO:0016787">
    <property type="term" value="F:hydrolase activity"/>
    <property type="evidence" value="ECO:0007669"/>
    <property type="project" value="InterPro"/>
</dbReference>
<evidence type="ECO:0000259" key="2">
    <source>
        <dbReference type="Pfam" id="PF04909"/>
    </source>
</evidence>
<dbReference type="AlphaFoldDB" id="A0A1V2I5T0"/>
<protein>
    <recommendedName>
        <fullName evidence="2">Amidohydrolase-related domain-containing protein</fullName>
    </recommendedName>
</protein>
<dbReference type="Proteomes" id="UP000188929">
    <property type="component" value="Unassembled WGS sequence"/>
</dbReference>
<organism evidence="3 4">
    <name type="scientific">Pseudofrankia asymbiotica</name>
    <dbReference type="NCBI Taxonomy" id="1834516"/>
    <lineage>
        <taxon>Bacteria</taxon>
        <taxon>Bacillati</taxon>
        <taxon>Actinomycetota</taxon>
        <taxon>Actinomycetes</taxon>
        <taxon>Frankiales</taxon>
        <taxon>Frankiaceae</taxon>
        <taxon>Pseudofrankia</taxon>
    </lineage>
</organism>
<keyword evidence="4" id="KW-1185">Reference proteome</keyword>
<evidence type="ECO:0000313" key="3">
    <source>
        <dbReference type="EMBL" id="ONH26416.1"/>
    </source>
</evidence>
<dbReference type="GO" id="GO:0005737">
    <property type="term" value="C:cytoplasm"/>
    <property type="evidence" value="ECO:0007669"/>
    <property type="project" value="TreeGrafter"/>
</dbReference>
<dbReference type="RefSeq" id="WP_076819694.1">
    <property type="nucleotide sequence ID" value="NZ_MOMC01000051.1"/>
</dbReference>
<accession>A0A1V2I5T0</accession>
<evidence type="ECO:0000313" key="4">
    <source>
        <dbReference type="Proteomes" id="UP000188929"/>
    </source>
</evidence>
<proteinExistence type="predicted"/>
<evidence type="ECO:0000256" key="1">
    <source>
        <dbReference type="ARBA" id="ARBA00023239"/>
    </source>
</evidence>
<dbReference type="STRING" id="1834516.BL253_24860"/>
<feature type="domain" description="Amidohydrolase-related" evidence="2">
    <location>
        <begin position="47"/>
        <end position="393"/>
    </location>
</feature>